<dbReference type="AlphaFoldDB" id="A0A9E9LVR9"/>
<accession>A0A9E9LVR9</accession>
<evidence type="ECO:0000313" key="2">
    <source>
        <dbReference type="EMBL" id="WAW09617.1"/>
    </source>
</evidence>
<reference evidence="2" key="1">
    <citation type="journal article" date="2022" name="Front. Microbiol.">
        <title>New perspectives on an old grouping: The genomic and phenotypic variability of Oxalobacter formigenes and the implications for calcium oxalate stone prevention.</title>
        <authorList>
            <person name="Chmiel J.A."/>
            <person name="Carr C."/>
            <person name="Stuivenberg G.A."/>
            <person name="Venema R."/>
            <person name="Chanyi R.M."/>
            <person name="Al K.F."/>
            <person name="Giguere D."/>
            <person name="Say H."/>
            <person name="Akouris P.P."/>
            <person name="Dominguez Romero S.A."/>
            <person name="Kwong A."/>
            <person name="Tai V."/>
            <person name="Koval S.F."/>
            <person name="Razvi H."/>
            <person name="Bjazevic J."/>
            <person name="Burton J.P."/>
        </authorList>
    </citation>
    <scope>NUCLEOTIDE SEQUENCE</scope>
    <source>
        <strain evidence="2">WoOx3</strain>
    </source>
</reference>
<keyword evidence="3" id="KW-1185">Reference proteome</keyword>
<dbReference type="KEGG" id="ovb:NB640_10315"/>
<gene>
    <name evidence="2" type="ORF">NB640_10315</name>
</gene>
<protein>
    <submittedName>
        <fullName evidence="2">Uncharacterized protein</fullName>
    </submittedName>
</protein>
<dbReference type="EMBL" id="CP098242">
    <property type="protein sequence ID" value="WAW09617.1"/>
    <property type="molecule type" value="Genomic_DNA"/>
</dbReference>
<dbReference type="Proteomes" id="UP001156215">
    <property type="component" value="Chromosome"/>
</dbReference>
<sequence length="60" mass="6855">MKQNLLGSPDYNIWEDETPAARALRENLPWHLSTEEKARQPVPPPSPARDTRCPVTPGYR</sequence>
<feature type="region of interest" description="Disordered" evidence="1">
    <location>
        <begin position="31"/>
        <end position="60"/>
    </location>
</feature>
<proteinExistence type="predicted"/>
<dbReference type="RefSeq" id="WP_269308619.1">
    <property type="nucleotide sequence ID" value="NZ_CP098242.1"/>
</dbReference>
<name>A0A9E9LVR9_9BURK</name>
<organism evidence="2 3">
    <name type="scientific">Oxalobacter vibrioformis</name>
    <dbReference type="NCBI Taxonomy" id="933080"/>
    <lineage>
        <taxon>Bacteria</taxon>
        <taxon>Pseudomonadati</taxon>
        <taxon>Pseudomonadota</taxon>
        <taxon>Betaproteobacteria</taxon>
        <taxon>Burkholderiales</taxon>
        <taxon>Oxalobacteraceae</taxon>
        <taxon>Oxalobacter</taxon>
    </lineage>
</organism>
<evidence type="ECO:0000256" key="1">
    <source>
        <dbReference type="SAM" id="MobiDB-lite"/>
    </source>
</evidence>
<evidence type="ECO:0000313" key="3">
    <source>
        <dbReference type="Proteomes" id="UP001156215"/>
    </source>
</evidence>